<evidence type="ECO:0000313" key="4">
    <source>
        <dbReference type="Proteomes" id="UP001596957"/>
    </source>
</evidence>
<feature type="transmembrane region" description="Helical" evidence="2">
    <location>
        <begin position="147"/>
        <end position="172"/>
    </location>
</feature>
<name>A0ABW2VSU6_9ACTN</name>
<comment type="caution">
    <text evidence="3">The sequence shown here is derived from an EMBL/GenBank/DDBJ whole genome shotgun (WGS) entry which is preliminary data.</text>
</comment>
<evidence type="ECO:0000256" key="2">
    <source>
        <dbReference type="SAM" id="Phobius"/>
    </source>
</evidence>
<dbReference type="RefSeq" id="WP_381264541.1">
    <property type="nucleotide sequence ID" value="NZ_JBHTBI010000107.1"/>
</dbReference>
<feature type="transmembrane region" description="Helical" evidence="2">
    <location>
        <begin position="224"/>
        <end position="249"/>
    </location>
</feature>
<feature type="transmembrane region" description="Helical" evidence="2">
    <location>
        <begin position="116"/>
        <end position="135"/>
    </location>
</feature>
<evidence type="ECO:0000313" key="3">
    <source>
        <dbReference type="EMBL" id="MFD0287513.1"/>
    </source>
</evidence>
<feature type="transmembrane region" description="Helical" evidence="2">
    <location>
        <begin position="261"/>
        <end position="280"/>
    </location>
</feature>
<sequence length="324" mass="34653">MATGGWGPGNGPGQPGGNGPGGQGGWGAPYGPPQGGPYGPPPPNPGPYPNPNQPPYPYGPQPTRPAVRRSRGCLSYVSPFGLVSAILRSAHRVATRLFAQEGEGRIVDRAVDRVQLARTVLGAAATIALILAYNVDRNRWEDAAWSGVANLIVAPFVLIIAAPLVILGFIYYAPPHLRPHLRSRLRAPLKAVGWYVLTLVVIGGILVLTALTVDDRDGKSWWEYVLAVAALIVIVWGFPFFFMASLYSARSAFNSAQVHPLLPPVLTLALVWVFAVFNLIGDGMPGGPPIVQFCSTLGGPLSVTAVSLWELRRMRTRFGVTLRA</sequence>
<reference evidence="4" key="1">
    <citation type="journal article" date="2019" name="Int. J. Syst. Evol. Microbiol.">
        <title>The Global Catalogue of Microorganisms (GCM) 10K type strain sequencing project: providing services to taxonomists for standard genome sequencing and annotation.</title>
        <authorList>
            <consortium name="The Broad Institute Genomics Platform"/>
            <consortium name="The Broad Institute Genome Sequencing Center for Infectious Disease"/>
            <person name="Wu L."/>
            <person name="Ma J."/>
        </authorList>
    </citation>
    <scope>NUCLEOTIDE SEQUENCE [LARGE SCALE GENOMIC DNA]</scope>
    <source>
        <strain evidence="4">CGMCC 4.7198</strain>
    </source>
</reference>
<accession>A0ABW2VSU6</accession>
<gene>
    <name evidence="3" type="ORF">ACFQZP_38890</name>
</gene>
<proteinExistence type="predicted"/>
<evidence type="ECO:0000256" key="1">
    <source>
        <dbReference type="SAM" id="MobiDB-lite"/>
    </source>
</evidence>
<organism evidence="3 4">
    <name type="scientific">Streptomyces lutosisoli</name>
    <dbReference type="NCBI Taxonomy" id="2665721"/>
    <lineage>
        <taxon>Bacteria</taxon>
        <taxon>Bacillati</taxon>
        <taxon>Actinomycetota</taxon>
        <taxon>Actinomycetes</taxon>
        <taxon>Kitasatosporales</taxon>
        <taxon>Streptomycetaceae</taxon>
        <taxon>Streptomyces</taxon>
    </lineage>
</organism>
<keyword evidence="2" id="KW-1133">Transmembrane helix</keyword>
<protein>
    <recommendedName>
        <fullName evidence="5">Integral membrane protein</fullName>
    </recommendedName>
</protein>
<dbReference type="EMBL" id="JBHTEC010000001">
    <property type="protein sequence ID" value="MFD0287513.1"/>
    <property type="molecule type" value="Genomic_DNA"/>
</dbReference>
<evidence type="ECO:0008006" key="5">
    <source>
        <dbReference type="Google" id="ProtNLM"/>
    </source>
</evidence>
<keyword evidence="2" id="KW-0812">Transmembrane</keyword>
<dbReference type="Proteomes" id="UP001596957">
    <property type="component" value="Unassembled WGS sequence"/>
</dbReference>
<keyword evidence="4" id="KW-1185">Reference proteome</keyword>
<feature type="transmembrane region" description="Helical" evidence="2">
    <location>
        <begin position="192"/>
        <end position="212"/>
    </location>
</feature>
<feature type="compositionally biased region" description="Pro residues" evidence="1">
    <location>
        <begin position="30"/>
        <end position="63"/>
    </location>
</feature>
<feature type="compositionally biased region" description="Gly residues" evidence="1">
    <location>
        <begin position="1"/>
        <end position="28"/>
    </location>
</feature>
<feature type="transmembrane region" description="Helical" evidence="2">
    <location>
        <begin position="286"/>
        <end position="309"/>
    </location>
</feature>
<keyword evidence="2" id="KW-0472">Membrane</keyword>
<feature type="region of interest" description="Disordered" evidence="1">
    <location>
        <begin position="1"/>
        <end position="67"/>
    </location>
</feature>